<dbReference type="InterPro" id="IPR008334">
    <property type="entry name" value="5'-Nucleotdase_C"/>
</dbReference>
<proteinExistence type="inferred from homology"/>
<evidence type="ECO:0000259" key="3">
    <source>
        <dbReference type="Pfam" id="PF00149"/>
    </source>
</evidence>
<reference evidence="5 6" key="1">
    <citation type="journal article" date="2007" name="Photosyn. Res.">
        <title>Complete nucleotide sequence of the freshwater unicellular cyanobacterium Synechococcus elongatus PCC 6301 chromosome: gene content and organization.</title>
        <authorList>
            <person name="Sugita C."/>
            <person name="Ogata K."/>
            <person name="Shikata M."/>
            <person name="Jikuya H."/>
            <person name="Takano J."/>
            <person name="Furumichi M."/>
            <person name="Kanehisa M."/>
            <person name="Omata T."/>
            <person name="Sugiura M."/>
            <person name="Sugita M."/>
        </authorList>
    </citation>
    <scope>NUCLEOTIDE SEQUENCE [LARGE SCALE GENOMIC DNA]</scope>
    <source>
        <strain evidence="6">ATCC 27144 / PCC 6301 / SAUG 1402/1</strain>
    </source>
</reference>
<dbReference type="AlphaFoldDB" id="A0A0H3K776"/>
<dbReference type="PRINTS" id="PR01607">
    <property type="entry name" value="APYRASEFAMLY"/>
</dbReference>
<dbReference type="InterPro" id="IPR004843">
    <property type="entry name" value="Calcineurin-like_PHP"/>
</dbReference>
<feature type="domain" description="5'-Nucleotidase C-terminal" evidence="4">
    <location>
        <begin position="333"/>
        <end position="470"/>
    </location>
</feature>
<dbReference type="SUPFAM" id="SSF56300">
    <property type="entry name" value="Metallo-dependent phosphatases"/>
    <property type="match status" value="1"/>
</dbReference>
<accession>A0A0H3K776</accession>
<keyword evidence="2" id="KW-0547">Nucleotide-binding</keyword>
<dbReference type="Gene3D" id="3.90.780.10">
    <property type="entry name" value="5'-Nucleotidase, C-terminal domain"/>
    <property type="match status" value="1"/>
</dbReference>
<evidence type="ECO:0000256" key="2">
    <source>
        <dbReference type="RuleBase" id="RU362119"/>
    </source>
</evidence>
<comment type="similarity">
    <text evidence="2">Belongs to the 5'-nucleotidase family.</text>
</comment>
<gene>
    <name evidence="5" type="ordered locus">syc0766_c</name>
</gene>
<organism evidence="5 6">
    <name type="scientific">Synechococcus sp. (strain ATCC 27144 / PCC 6301 / SAUG 1402/1)</name>
    <name type="common">Anacystis nidulans</name>
    <dbReference type="NCBI Taxonomy" id="269084"/>
    <lineage>
        <taxon>Bacteria</taxon>
        <taxon>Bacillati</taxon>
        <taxon>Cyanobacteriota</taxon>
        <taxon>Cyanophyceae</taxon>
        <taxon>Synechococcales</taxon>
        <taxon>Synechococcaceae</taxon>
        <taxon>Synechococcus</taxon>
    </lineage>
</organism>
<keyword evidence="1" id="KW-0732">Signal</keyword>
<dbReference type="Gene3D" id="3.60.21.10">
    <property type="match status" value="1"/>
</dbReference>
<evidence type="ECO:0000259" key="4">
    <source>
        <dbReference type="Pfam" id="PF02872"/>
    </source>
</evidence>
<dbReference type="EMBL" id="AP008231">
    <property type="protein sequence ID" value="BAD78956.1"/>
    <property type="molecule type" value="Genomic_DNA"/>
</dbReference>
<dbReference type="PANTHER" id="PTHR11575">
    <property type="entry name" value="5'-NUCLEOTIDASE-RELATED"/>
    <property type="match status" value="1"/>
</dbReference>
<feature type="domain" description="Calcineurin-like phosphoesterase" evidence="3">
    <location>
        <begin position="39"/>
        <end position="251"/>
    </location>
</feature>
<dbReference type="InterPro" id="IPR029052">
    <property type="entry name" value="Metallo-depent_PP-like"/>
</dbReference>
<dbReference type="KEGG" id="syc:syc0766_c"/>
<evidence type="ECO:0008006" key="7">
    <source>
        <dbReference type="Google" id="ProtNLM"/>
    </source>
</evidence>
<dbReference type="Pfam" id="PF00149">
    <property type="entry name" value="Metallophos"/>
    <property type="match status" value="1"/>
</dbReference>
<dbReference type="Pfam" id="PF02872">
    <property type="entry name" value="5_nucleotid_C"/>
    <property type="match status" value="1"/>
</dbReference>
<dbReference type="PANTHER" id="PTHR11575:SF24">
    <property type="entry name" value="5'-NUCLEOTIDASE"/>
    <property type="match status" value="1"/>
</dbReference>
<protein>
    <recommendedName>
        <fullName evidence="7">Bifunctional metallophosphatase/5'-nucleotidase</fullName>
    </recommendedName>
</protein>
<dbReference type="GO" id="GO:0030288">
    <property type="term" value="C:outer membrane-bounded periplasmic space"/>
    <property type="evidence" value="ECO:0007669"/>
    <property type="project" value="TreeGrafter"/>
</dbReference>
<dbReference type="Proteomes" id="UP000001175">
    <property type="component" value="Chromosome"/>
</dbReference>
<dbReference type="SUPFAM" id="SSF55816">
    <property type="entry name" value="5'-nucleotidase (syn. UDP-sugar hydrolase), C-terminal domain"/>
    <property type="match status" value="1"/>
</dbReference>
<evidence type="ECO:0000256" key="1">
    <source>
        <dbReference type="ARBA" id="ARBA00022729"/>
    </source>
</evidence>
<dbReference type="InterPro" id="IPR006179">
    <property type="entry name" value="5_nucleotidase/apyrase"/>
</dbReference>
<keyword evidence="2" id="KW-0378">Hydrolase</keyword>
<dbReference type="eggNOG" id="COG0737">
    <property type="taxonomic scope" value="Bacteria"/>
</dbReference>
<dbReference type="GO" id="GO:0008768">
    <property type="term" value="F:UDP-sugar diphosphatase activity"/>
    <property type="evidence" value="ECO:0007669"/>
    <property type="project" value="TreeGrafter"/>
</dbReference>
<dbReference type="GO" id="GO:0000166">
    <property type="term" value="F:nucleotide binding"/>
    <property type="evidence" value="ECO:0007669"/>
    <property type="project" value="UniProtKB-KW"/>
</dbReference>
<sequence>MSGSRTKEMGMRLGRSLAIGVALGLGWMGPAAAEIYRFQILQLNDVYEITPVQGGRSGGLARVATLLKQLKAENPQTWSMLAGDYLSPSALGTAKVNGDRLAGQQMVAVLNAMGLDLATFGNHEFDISEAQLRQRLQEQKFALVTGNVLDAQGRLFPNTQTDYQFQVQATDCQKPVCPPLKVSVLGVTIDSNQAPYVRYGDPLKTLQQQIQQRQSNTDLFIGLTHLNLSQDQRLARSLPALDLILGGHEHENIQQWVGDDFTPIFKADANARTVYVHRLTYDSDRRDLQISSQLVPITPVIPEDPTTAAVVQTWLEKGFTGFRAQGFDPSAIVGRTTEPLDGLESSVRNESTALTRLIAKSYLRAVPTAELAIYNSGAIRIDDVLPSGPISQYDVIRMLPFGGAIASVEMRGELLQRVLEQGLKNRGSGGFLQTDGVQRSDRGWQIQGQPLRPDRWYRVAIADYLLTGQEKGLGFLTEQNPGLRSLQRGQDVRFAVIAQLQAQR</sequence>
<name>A0A0H3K776_SYNP6</name>
<dbReference type="InterPro" id="IPR036907">
    <property type="entry name" value="5'-Nucleotdase_C_sf"/>
</dbReference>
<evidence type="ECO:0000313" key="5">
    <source>
        <dbReference type="EMBL" id="BAD78956.1"/>
    </source>
</evidence>
<dbReference type="GO" id="GO:0008253">
    <property type="term" value="F:5'-nucleotidase activity"/>
    <property type="evidence" value="ECO:0007669"/>
    <property type="project" value="TreeGrafter"/>
</dbReference>
<dbReference type="GO" id="GO:0009166">
    <property type="term" value="P:nucleotide catabolic process"/>
    <property type="evidence" value="ECO:0007669"/>
    <property type="project" value="InterPro"/>
</dbReference>
<evidence type="ECO:0000313" key="6">
    <source>
        <dbReference type="Proteomes" id="UP000001175"/>
    </source>
</evidence>